<dbReference type="Pfam" id="PF00550">
    <property type="entry name" value="PP-binding"/>
    <property type="match status" value="1"/>
</dbReference>
<accession>A0ABW2CIB4</accession>
<gene>
    <name evidence="5" type="ORF">ACFQKB_17150</name>
</gene>
<dbReference type="Gene3D" id="3.40.50.12780">
    <property type="entry name" value="N-terminal domain of ligase-like"/>
    <property type="match status" value="1"/>
</dbReference>
<dbReference type="PANTHER" id="PTHR45527:SF1">
    <property type="entry name" value="FATTY ACID SYNTHASE"/>
    <property type="match status" value="1"/>
</dbReference>
<dbReference type="NCBIfam" id="TIGR01733">
    <property type="entry name" value="AA-adenyl-dom"/>
    <property type="match status" value="1"/>
</dbReference>
<dbReference type="SUPFAM" id="SSF47336">
    <property type="entry name" value="ACP-like"/>
    <property type="match status" value="1"/>
</dbReference>
<dbReference type="Pfam" id="PF00501">
    <property type="entry name" value="AMP-binding"/>
    <property type="match status" value="1"/>
</dbReference>
<comment type="caution">
    <text evidence="5">The sequence shown here is derived from an EMBL/GenBank/DDBJ whole genome shotgun (WGS) entry which is preliminary data.</text>
</comment>
<dbReference type="PROSITE" id="PS00012">
    <property type="entry name" value="PHOSPHOPANTETHEINE"/>
    <property type="match status" value="1"/>
</dbReference>
<evidence type="ECO:0000256" key="1">
    <source>
        <dbReference type="ARBA" id="ARBA00001957"/>
    </source>
</evidence>
<dbReference type="InterPro" id="IPR006162">
    <property type="entry name" value="Ppantetheine_attach_site"/>
</dbReference>
<organism evidence="5 6">
    <name type="scientific">Actinomadura yumaensis</name>
    <dbReference type="NCBI Taxonomy" id="111807"/>
    <lineage>
        <taxon>Bacteria</taxon>
        <taxon>Bacillati</taxon>
        <taxon>Actinomycetota</taxon>
        <taxon>Actinomycetes</taxon>
        <taxon>Streptosporangiales</taxon>
        <taxon>Thermomonosporaceae</taxon>
        <taxon>Actinomadura</taxon>
    </lineage>
</organism>
<keyword evidence="2" id="KW-0596">Phosphopantetheine</keyword>
<dbReference type="SUPFAM" id="SSF52777">
    <property type="entry name" value="CoA-dependent acyltransferases"/>
    <property type="match status" value="4"/>
</dbReference>
<dbReference type="InterPro" id="IPR000873">
    <property type="entry name" value="AMP-dep_synth/lig_dom"/>
</dbReference>
<dbReference type="InterPro" id="IPR009081">
    <property type="entry name" value="PP-bd_ACP"/>
</dbReference>
<evidence type="ECO:0000259" key="4">
    <source>
        <dbReference type="PROSITE" id="PS50075"/>
    </source>
</evidence>
<dbReference type="Gene3D" id="1.10.1200.10">
    <property type="entry name" value="ACP-like"/>
    <property type="match status" value="1"/>
</dbReference>
<name>A0ABW2CIB4_9ACTN</name>
<evidence type="ECO:0000313" key="5">
    <source>
        <dbReference type="EMBL" id="MFC6881494.1"/>
    </source>
</evidence>
<sequence>MTRASAGHEAARHAVSIPTAAVRPRTEPHDVPLSEIQRRIWAAHQLDPTTVAPTIPAAVDLSGPLDVDALESAITHVVGRHEALRTEIGVNEGLPAARLGAGLAGLRRVDVSGSPDPDLAASEITRAEAEEPFDLETFGPLVRGTLIRLATERHWLVLPVHHAAADALSIGLMLGEIVNSYGAYKMGGKPAAAPVPLQYPDFAEWERESREEIETAVDWWCEELDGFVPGLALPHDRRRLGWSTHKGDHLTAQIDAGCKAAVERFASDAVITPFAVMTSAFCALLHRVSRTDDLVAGVSFANRRFAELDQVIGPFANTLPFRSRLTDGDSFRDLAGKTSQRTHAILGRQHVPTARIADAMEARREGVDSPLFGVLFTFLDEDRSEQTLDDLTITPLSVSAGPSKADLSVSVAKRGAEYEVRLEYDTELFDQTTARSLLDAYLSLLAAGLDRPDDPVWALPMSPSSVVTGNGGPVEAPTSVADLAAGFEATVREYPERPALTWKDRTWTYGQVDERARELASALRDMGVRAGDHVALLLDRGPGQVFAMLAATMLKAAYVPIDTRQPSERARFLIDDCGAKALITTRARAGIAGSFAELLIDEVGKLQGRRPGEPLACRGETVSGSGDLAYIIYTSGSTGRPKGVGVAHRQVMRLFSATEARFGFGPDDVWTMFHSYAFDFSVWEMWGALLHGGRLVMVPEEAVVSPEDFLRLLASERATVLNQTPSAFRGLVSADKAVGFSSSLSVRVVIFGGEALELESVRTWMDGRGDRTPQIVNMYGATETTVHVTHRTITGQDLERQIAPIDGPIQDLVLYLLDEALNPVPPGVVGEIHVGGAGVARGYIGRPGLTAERFTPDPFSGSPGARLYRTGDLGRIRADGSLEFQGRADTQVKVRGFRVELGEIEAVLESHGAIVNAVADLRDERIIAYLVPGEAGLPSVEELRGHCARGLPEYEIPAVFVPIGSIPLTVNGKVDRRALPNPAADRAASVLTYEPPRTAAEQITAEIWGAVLGVERVGVHENFFSLGGDSILALTVVSRMKSAGLGVELQDVFRDRTIAKLVAGGRESRPERAVEPFELIGSADRARLPDGIEDAYPVSGTQASMLYHAMMAEGAGFYHNTVSMRLRGPLEEKAFRQAVSDTIARHPTFRTSFALNGYSEPLQLVHKAIELPVRIVDLRGHTDCAQRAEIDALVADERSNELDIGKAPVIRVTVQRLTDDEFQVTISENHIILDGWSWSSSFAEIFERQQALISGDAGYADRWPQVGVKVADFVGLERDAANDPAAERFWKSELADITPRHVADLRPAGKPVVLRRHVPIDAATSRRLREIAASHGVTLKSIAAAVHLRVLAEVEDTGHPLTGMLFHGRPESAGGDQVRGLFWNVLPIGVDVAGRRWIDLAASVLDAERRLLPHRRVPLSRIQRWHGRAELFDVGFNYVSFHRYNQMYRDGVLEFLDYHPESRENSHYALMATYSIDPPDYELGLLLAYDADRVSGERIAKIAEMYAAGMRRFAASPESDHDLCSVASDL</sequence>
<evidence type="ECO:0000256" key="2">
    <source>
        <dbReference type="ARBA" id="ARBA00022450"/>
    </source>
</evidence>
<evidence type="ECO:0000313" key="6">
    <source>
        <dbReference type="Proteomes" id="UP001596380"/>
    </source>
</evidence>
<dbReference type="CDD" id="cd17643">
    <property type="entry name" value="A_NRPS_Cytc1-like"/>
    <property type="match status" value="1"/>
</dbReference>
<keyword evidence="6" id="KW-1185">Reference proteome</keyword>
<dbReference type="Gene3D" id="3.30.559.10">
    <property type="entry name" value="Chloramphenicol acetyltransferase-like domain"/>
    <property type="match status" value="2"/>
</dbReference>
<dbReference type="InterPro" id="IPR042099">
    <property type="entry name" value="ANL_N_sf"/>
</dbReference>
<dbReference type="PROSITE" id="PS00455">
    <property type="entry name" value="AMP_BINDING"/>
    <property type="match status" value="1"/>
</dbReference>
<dbReference type="SUPFAM" id="SSF56801">
    <property type="entry name" value="Acetyl-CoA synthetase-like"/>
    <property type="match status" value="1"/>
</dbReference>
<dbReference type="InterPro" id="IPR010071">
    <property type="entry name" value="AA_adenyl_dom"/>
</dbReference>
<dbReference type="PANTHER" id="PTHR45527">
    <property type="entry name" value="NONRIBOSOMAL PEPTIDE SYNTHETASE"/>
    <property type="match status" value="1"/>
</dbReference>
<comment type="cofactor">
    <cofactor evidence="1">
        <name>pantetheine 4'-phosphate</name>
        <dbReference type="ChEBI" id="CHEBI:47942"/>
    </cofactor>
</comment>
<dbReference type="InterPro" id="IPR020845">
    <property type="entry name" value="AMP-binding_CS"/>
</dbReference>
<reference evidence="6" key="1">
    <citation type="journal article" date="2019" name="Int. J. Syst. Evol. Microbiol.">
        <title>The Global Catalogue of Microorganisms (GCM) 10K type strain sequencing project: providing services to taxonomists for standard genome sequencing and annotation.</title>
        <authorList>
            <consortium name="The Broad Institute Genomics Platform"/>
            <consortium name="The Broad Institute Genome Sequencing Center for Infectious Disease"/>
            <person name="Wu L."/>
            <person name="Ma J."/>
        </authorList>
    </citation>
    <scope>NUCLEOTIDE SEQUENCE [LARGE SCALE GENOMIC DNA]</scope>
    <source>
        <strain evidence="6">JCM 3369</strain>
    </source>
</reference>
<dbReference type="InterPro" id="IPR045851">
    <property type="entry name" value="AMP-bd_C_sf"/>
</dbReference>
<protein>
    <submittedName>
        <fullName evidence="5">Amino acid adenylation domain-containing protein</fullName>
    </submittedName>
</protein>
<dbReference type="CDD" id="cd19531">
    <property type="entry name" value="LCL_NRPS-like"/>
    <property type="match status" value="1"/>
</dbReference>
<dbReference type="InterPro" id="IPR001242">
    <property type="entry name" value="Condensation_dom"/>
</dbReference>
<dbReference type="InterPro" id="IPR036736">
    <property type="entry name" value="ACP-like_sf"/>
</dbReference>
<dbReference type="Gene3D" id="3.30.300.30">
    <property type="match status" value="1"/>
</dbReference>
<evidence type="ECO:0000256" key="3">
    <source>
        <dbReference type="ARBA" id="ARBA00022553"/>
    </source>
</evidence>
<dbReference type="PROSITE" id="PS50075">
    <property type="entry name" value="CARRIER"/>
    <property type="match status" value="1"/>
</dbReference>
<feature type="domain" description="Carrier" evidence="4">
    <location>
        <begin position="995"/>
        <end position="1069"/>
    </location>
</feature>
<dbReference type="EMBL" id="JBHSXS010000008">
    <property type="protein sequence ID" value="MFC6881494.1"/>
    <property type="molecule type" value="Genomic_DNA"/>
</dbReference>
<dbReference type="InterPro" id="IPR023213">
    <property type="entry name" value="CAT-like_dom_sf"/>
</dbReference>
<dbReference type="InterPro" id="IPR025110">
    <property type="entry name" value="AMP-bd_C"/>
</dbReference>
<keyword evidence="3" id="KW-0597">Phosphoprotein</keyword>
<dbReference type="Pfam" id="PF00668">
    <property type="entry name" value="Condensation"/>
    <property type="match status" value="2"/>
</dbReference>
<dbReference type="Pfam" id="PF13193">
    <property type="entry name" value="AMP-binding_C"/>
    <property type="match status" value="1"/>
</dbReference>
<dbReference type="Proteomes" id="UP001596380">
    <property type="component" value="Unassembled WGS sequence"/>
</dbReference>
<dbReference type="RefSeq" id="WP_378063344.1">
    <property type="nucleotide sequence ID" value="NZ_JBHSXS010000008.1"/>
</dbReference>
<proteinExistence type="predicted"/>
<dbReference type="Gene3D" id="3.30.559.30">
    <property type="entry name" value="Nonribosomal peptide synthetase, condensation domain"/>
    <property type="match status" value="2"/>
</dbReference>